<keyword evidence="3" id="KW-1185">Reference proteome</keyword>
<accession>A0ABN1UGT2</accession>
<comment type="caution">
    <text evidence="2">The sequence shown here is derived from an EMBL/GenBank/DDBJ whole genome shotgun (WGS) entry which is preliminary data.</text>
</comment>
<keyword evidence="1" id="KW-0560">Oxidoreductase</keyword>
<dbReference type="Proteomes" id="UP001499979">
    <property type="component" value="Unassembled WGS sequence"/>
</dbReference>
<dbReference type="Gene3D" id="1.10.645.10">
    <property type="entry name" value="Cytochrome-c3 Hydrogenase, chain B"/>
    <property type="match status" value="1"/>
</dbReference>
<sequence length="437" mass="47693">MTHGNKDGGHVLHVGTLARVEGEGAMHIAYRDGEVTDVQLRIYEPPRFYEAFLRGRSYTEPPDITARICGICPVAYQTSSCWAIEDACGVAVTDEILALRRLLYCGEWIESHALHVYLLHAPDFLGYDGAVDMAVDHPAVVERGLRLKKAGNRLMEVVGGRAVHPVNVRVGGFYRFPTAEELRDLRPVLELALDDAVETVRLVSGFDFPDFEQPYEYLALRAATGYPIESGSPVTTSGAAFPVRDFGARIQEIHVEHSHALHARLDGGARGPYAVGPLARYTLNADRLSPPARQAARDAGLGDACRNPFRSIVVRAVELVEACHEALRIVDGWTGAGPPSVPVPARAGEGFGASEAPRGVLFHRYVLDAAGVIRDAQIVPPTSQNQASVEADLRAMVGAWSDLDEHALQHRCEHAIRNYDPCISCATHFLDLTVERT</sequence>
<dbReference type="InterPro" id="IPR029014">
    <property type="entry name" value="NiFe-Hase_large"/>
</dbReference>
<dbReference type="EMBL" id="BAAAJE010000015">
    <property type="protein sequence ID" value="GAA1148483.1"/>
    <property type="molecule type" value="Genomic_DNA"/>
</dbReference>
<proteinExistence type="predicted"/>
<evidence type="ECO:0000313" key="2">
    <source>
        <dbReference type="EMBL" id="GAA1148483.1"/>
    </source>
</evidence>
<dbReference type="PANTHER" id="PTHR43600">
    <property type="entry name" value="COENZYME F420 HYDROGENASE, SUBUNIT ALPHA"/>
    <property type="match status" value="1"/>
</dbReference>
<dbReference type="InterPro" id="IPR018194">
    <property type="entry name" value="Ni-dep_hyd_lsu_Ni_BS"/>
</dbReference>
<protein>
    <submittedName>
        <fullName evidence="2">Ni/Fe hydrogenase subunit alpha</fullName>
    </submittedName>
</protein>
<dbReference type="RefSeq" id="WP_343908292.1">
    <property type="nucleotide sequence ID" value="NZ_BAAAJE010000015.1"/>
</dbReference>
<dbReference type="SUPFAM" id="SSF56762">
    <property type="entry name" value="HydB/Nqo4-like"/>
    <property type="match status" value="1"/>
</dbReference>
<name>A0ABN1UGT2_9ACTN</name>
<gene>
    <name evidence="2" type="ORF">GCM10009606_28980</name>
</gene>
<dbReference type="PANTHER" id="PTHR43600:SF4">
    <property type="entry name" value="CYTOSOLIC NIFE-HYDROGENASE, ALPHA SUBUNIT"/>
    <property type="match status" value="1"/>
</dbReference>
<evidence type="ECO:0000313" key="3">
    <source>
        <dbReference type="Proteomes" id="UP001499979"/>
    </source>
</evidence>
<organism evidence="2 3">
    <name type="scientific">Nocardioides aquiterrae</name>
    <dbReference type="NCBI Taxonomy" id="203799"/>
    <lineage>
        <taxon>Bacteria</taxon>
        <taxon>Bacillati</taxon>
        <taxon>Actinomycetota</taxon>
        <taxon>Actinomycetes</taxon>
        <taxon>Propionibacteriales</taxon>
        <taxon>Nocardioidaceae</taxon>
        <taxon>Nocardioides</taxon>
    </lineage>
</organism>
<dbReference type="InterPro" id="IPR001501">
    <property type="entry name" value="Ni-dep_hyd_lsu"/>
</dbReference>
<dbReference type="PROSITE" id="PS00508">
    <property type="entry name" value="NI_HGENASE_L_2"/>
    <property type="match status" value="1"/>
</dbReference>
<reference evidence="2 3" key="1">
    <citation type="journal article" date="2019" name="Int. J. Syst. Evol. Microbiol.">
        <title>The Global Catalogue of Microorganisms (GCM) 10K type strain sequencing project: providing services to taxonomists for standard genome sequencing and annotation.</title>
        <authorList>
            <consortium name="The Broad Institute Genomics Platform"/>
            <consortium name="The Broad Institute Genome Sequencing Center for Infectious Disease"/>
            <person name="Wu L."/>
            <person name="Ma J."/>
        </authorList>
    </citation>
    <scope>NUCLEOTIDE SEQUENCE [LARGE SCALE GENOMIC DNA]</scope>
    <source>
        <strain evidence="2 3">JCM 11813</strain>
    </source>
</reference>
<dbReference type="Pfam" id="PF00374">
    <property type="entry name" value="NiFeSe_Hases"/>
    <property type="match status" value="2"/>
</dbReference>
<evidence type="ECO:0000256" key="1">
    <source>
        <dbReference type="ARBA" id="ARBA00023002"/>
    </source>
</evidence>